<evidence type="ECO:0000313" key="1">
    <source>
        <dbReference type="EMBL" id="MBP1933412.1"/>
    </source>
</evidence>
<protein>
    <submittedName>
        <fullName evidence="1">Bacillithiol biosynthesis deacetylase BshB1</fullName>
    </submittedName>
</protein>
<dbReference type="InterPro" id="IPR024078">
    <property type="entry name" value="LmbE-like_dom_sf"/>
</dbReference>
<dbReference type="PANTHER" id="PTHR12993:SF30">
    <property type="entry name" value="N-ACETYL-ALPHA-D-GLUCOSAMINYL L-MALATE DEACETYLASE 1"/>
    <property type="match status" value="1"/>
</dbReference>
<dbReference type="Gene3D" id="3.40.50.10320">
    <property type="entry name" value="LmbE-like"/>
    <property type="match status" value="1"/>
</dbReference>
<reference evidence="1 2" key="1">
    <citation type="submission" date="2021-03" db="EMBL/GenBank/DDBJ databases">
        <title>Genomic Encyclopedia of Type Strains, Phase IV (KMG-IV): sequencing the most valuable type-strain genomes for metagenomic binning, comparative biology and taxonomic classification.</title>
        <authorList>
            <person name="Goeker M."/>
        </authorList>
    </citation>
    <scope>NUCLEOTIDE SEQUENCE [LARGE SCALE GENOMIC DNA]</scope>
    <source>
        <strain evidence="1 2">DSM 24738</strain>
    </source>
</reference>
<comment type="caution">
    <text evidence="1">The sequence shown here is derived from an EMBL/GenBank/DDBJ whole genome shotgun (WGS) entry which is preliminary data.</text>
</comment>
<dbReference type="Pfam" id="PF02585">
    <property type="entry name" value="PIG-L"/>
    <property type="match status" value="1"/>
</dbReference>
<organism evidence="1 2">
    <name type="scientific">Ammoniphilus resinae</name>
    <dbReference type="NCBI Taxonomy" id="861532"/>
    <lineage>
        <taxon>Bacteria</taxon>
        <taxon>Bacillati</taxon>
        <taxon>Bacillota</taxon>
        <taxon>Bacilli</taxon>
        <taxon>Bacillales</taxon>
        <taxon>Paenibacillaceae</taxon>
        <taxon>Aneurinibacillus group</taxon>
        <taxon>Ammoniphilus</taxon>
    </lineage>
</organism>
<dbReference type="InterPro" id="IPR003737">
    <property type="entry name" value="GlcNAc_PI_deacetylase-related"/>
</dbReference>
<dbReference type="SUPFAM" id="SSF102588">
    <property type="entry name" value="LmbE-like"/>
    <property type="match status" value="1"/>
</dbReference>
<name>A0ABS4GTN9_9BACL</name>
<evidence type="ECO:0000313" key="2">
    <source>
        <dbReference type="Proteomes" id="UP001519343"/>
    </source>
</evidence>
<gene>
    <name evidence="1" type="ORF">J2Z37_003425</name>
</gene>
<dbReference type="EMBL" id="JAGGKT010000011">
    <property type="protein sequence ID" value="MBP1933412.1"/>
    <property type="molecule type" value="Genomic_DNA"/>
</dbReference>
<dbReference type="RefSeq" id="WP_209811431.1">
    <property type="nucleotide sequence ID" value="NZ_JAGGKT010000011.1"/>
</dbReference>
<proteinExistence type="predicted"/>
<accession>A0ABS4GTN9</accession>
<dbReference type="Proteomes" id="UP001519343">
    <property type="component" value="Unassembled WGS sequence"/>
</dbReference>
<dbReference type="InterPro" id="IPR023842">
    <property type="entry name" value="Bacillithiol_biosynth_BshB1"/>
</dbReference>
<sequence length="229" mass="25673">MTVDILAFGAHPDDVEIGAGGTLLKHAKSGKTVGICDLTYAELSSNGDVSTRQGEAKQAARILQLSERHCLGIPDRNILINEENIRKVVQVIRKCKPRTILAPYWEDRHPDHEHCSHLVREAVFSAGIRKFAPEAGEAHKVTNVFYYFINDFVDPDFCVDISSEYDAKMAALESYKSQFELTSETVETPLNTGYFAQVRSREYLFGRKIGTGFAEGFKSRGQVKMEYFG</sequence>
<keyword evidence="2" id="KW-1185">Reference proteome</keyword>
<dbReference type="PANTHER" id="PTHR12993">
    <property type="entry name" value="N-ACETYLGLUCOSAMINYL-PHOSPHATIDYLINOSITOL DE-N-ACETYLASE-RELATED"/>
    <property type="match status" value="1"/>
</dbReference>
<dbReference type="NCBIfam" id="TIGR04001">
    <property type="entry name" value="thiol_BshB1"/>
    <property type="match status" value="1"/>
</dbReference>